<proteinExistence type="inferred from homology"/>
<dbReference type="InterPro" id="IPR058531">
    <property type="entry name" value="Baseplate_J_M"/>
</dbReference>
<dbReference type="OrthoDB" id="7565172at2"/>
<dbReference type="AlphaFoldDB" id="A0A380TR85"/>
<feature type="domain" description="Baseplate protein J-like barrel" evidence="2">
    <location>
        <begin position="93"/>
        <end position="167"/>
    </location>
</feature>
<dbReference type="InterPro" id="IPR006949">
    <property type="entry name" value="Barrel_Baseplate_J-like"/>
</dbReference>
<dbReference type="Pfam" id="PF26079">
    <property type="entry name" value="Baseplate_J_C"/>
    <property type="match status" value="1"/>
</dbReference>
<evidence type="ECO:0000259" key="2">
    <source>
        <dbReference type="Pfam" id="PF04865"/>
    </source>
</evidence>
<dbReference type="PANTHER" id="PTHR37829">
    <property type="entry name" value="PHAGE-LIKE ELEMENT PBSX PROTEIN XKDT"/>
    <property type="match status" value="1"/>
</dbReference>
<accession>A0A380TR85</accession>
<organism evidence="5 6">
    <name type="scientific">[Actinobacillus] rossii</name>
    <dbReference type="NCBI Taxonomy" id="123820"/>
    <lineage>
        <taxon>Bacteria</taxon>
        <taxon>Pseudomonadati</taxon>
        <taxon>Pseudomonadota</taxon>
        <taxon>Gammaproteobacteria</taxon>
        <taxon>Pasteurellales</taxon>
        <taxon>Pasteurellaceae</taxon>
    </lineage>
</organism>
<dbReference type="InterPro" id="IPR058530">
    <property type="entry name" value="Baseplate_J-like_C"/>
</dbReference>
<feature type="domain" description="Baseplate J-like C-terminal" evidence="4">
    <location>
        <begin position="279"/>
        <end position="354"/>
    </location>
</feature>
<feature type="domain" description="Baseplate J-like central" evidence="3">
    <location>
        <begin position="189"/>
        <end position="251"/>
    </location>
</feature>
<evidence type="ECO:0000313" key="5">
    <source>
        <dbReference type="EMBL" id="SUT89774.1"/>
    </source>
</evidence>
<dbReference type="Pfam" id="PF26078">
    <property type="entry name" value="Baseplate_J_M"/>
    <property type="match status" value="1"/>
</dbReference>
<evidence type="ECO:0000259" key="3">
    <source>
        <dbReference type="Pfam" id="PF26078"/>
    </source>
</evidence>
<dbReference type="InterPro" id="IPR052399">
    <property type="entry name" value="Phage_Baseplate_Assmbl_Protein"/>
</dbReference>
<name>A0A380TR85_9PAST</name>
<sequence length="356" mass="38457">MPYQSPTLSQLITQGEKLFLHQFPQSKRNSVLSVLNRIQAALSAGEHKHVDWLAKQIIPTTADEEYLLEYCAYKGIFRKTASAATGVLTIDMVTDAEIEVGTSWEDTSSGLIFVATQTSQVTAGTADINVECETKGLNGNLAEGTNLTLTNAVLGVKPTATVKKLSGGADIETLASLLARLIYRVQYPPAGGADHDYVRWAKEVAGVTRAWCFPRYYGGGTVGVAVVLDNQADILPTEQDCLAIKNYILGHKNPTTGQWEGAPAEVEIFVFAPKVKTLNLTVRLVPATTTLKSAVKKALVSLFAGLEPGSLLYLSHLRATISNVVGEVDNSVVSLSEDIQLDRNEILVLGELRWQA</sequence>
<comment type="similarity">
    <text evidence="1">Belongs to the Mu gp47/PBSX XkdT family.</text>
</comment>
<protein>
    <submittedName>
        <fullName evidence="5">Uncharacterized homolog of phage Mu protein gp47</fullName>
    </submittedName>
</protein>
<dbReference type="Pfam" id="PF04865">
    <property type="entry name" value="Baseplate_J"/>
    <property type="match status" value="1"/>
</dbReference>
<dbReference type="PANTHER" id="PTHR37829:SF3">
    <property type="entry name" value="PROTEIN JAYE-RELATED"/>
    <property type="match status" value="1"/>
</dbReference>
<evidence type="ECO:0000313" key="6">
    <source>
        <dbReference type="Proteomes" id="UP000254649"/>
    </source>
</evidence>
<dbReference type="Proteomes" id="UP000254649">
    <property type="component" value="Unassembled WGS sequence"/>
</dbReference>
<keyword evidence="6" id="KW-1185">Reference proteome</keyword>
<dbReference type="EMBL" id="UFRQ01000003">
    <property type="protein sequence ID" value="SUT89774.1"/>
    <property type="molecule type" value="Genomic_DNA"/>
</dbReference>
<evidence type="ECO:0000259" key="4">
    <source>
        <dbReference type="Pfam" id="PF26079"/>
    </source>
</evidence>
<gene>
    <name evidence="5" type="ORF">NCTC10801_01051</name>
</gene>
<evidence type="ECO:0000256" key="1">
    <source>
        <dbReference type="ARBA" id="ARBA00038087"/>
    </source>
</evidence>
<reference evidence="5 6" key="1">
    <citation type="submission" date="2018-06" db="EMBL/GenBank/DDBJ databases">
        <authorList>
            <consortium name="Pathogen Informatics"/>
            <person name="Doyle S."/>
        </authorList>
    </citation>
    <scope>NUCLEOTIDE SEQUENCE [LARGE SCALE GENOMIC DNA]</scope>
    <source>
        <strain evidence="5 6">NCTC10801</strain>
    </source>
</reference>